<sequence length="79" mass="8893">MKDPKEMAPFNSASITMHHQKEGHEKVGHQPSGRAPVTLSSWFTSETWSETASWVGKIEDPSFIHARLEKSMVERAINS</sequence>
<proteinExistence type="predicted"/>
<dbReference type="EMBL" id="KY774314">
    <property type="protein sequence ID" value="ART30436.1"/>
    <property type="molecule type" value="Genomic_DNA"/>
</dbReference>
<name>A0A1Y0AZ37_9LAMI</name>
<reference evidence="2" key="1">
    <citation type="submission" date="2017-03" db="EMBL/GenBank/DDBJ databases">
        <title>The mitochondrial genome of the carnivorous plant Utricularia reniformis (Lentibulariaceae): structure, comparative analysis and evolutionary landmarks.</title>
        <authorList>
            <person name="Silva S.R."/>
            <person name="Alvarenga D.O."/>
            <person name="Michael T.P."/>
            <person name="Miranda V.F.O."/>
            <person name="Varani A.M."/>
        </authorList>
    </citation>
    <scope>NUCLEOTIDE SEQUENCE</scope>
</reference>
<feature type="region of interest" description="Disordered" evidence="1">
    <location>
        <begin position="1"/>
        <end position="35"/>
    </location>
</feature>
<accession>A0A1Y0AZ37</accession>
<evidence type="ECO:0000256" key="1">
    <source>
        <dbReference type="SAM" id="MobiDB-lite"/>
    </source>
</evidence>
<dbReference type="AlphaFoldDB" id="A0A1Y0AZ37"/>
<keyword evidence="2" id="KW-0496">Mitochondrion</keyword>
<geneLocation type="mitochondrion" evidence="2"/>
<organism evidence="2">
    <name type="scientific">Utricularia reniformis</name>
    <dbReference type="NCBI Taxonomy" id="192314"/>
    <lineage>
        <taxon>Eukaryota</taxon>
        <taxon>Viridiplantae</taxon>
        <taxon>Streptophyta</taxon>
        <taxon>Embryophyta</taxon>
        <taxon>Tracheophyta</taxon>
        <taxon>Spermatophyta</taxon>
        <taxon>Magnoliopsida</taxon>
        <taxon>eudicotyledons</taxon>
        <taxon>Gunneridae</taxon>
        <taxon>Pentapetalae</taxon>
        <taxon>asterids</taxon>
        <taxon>lamiids</taxon>
        <taxon>Lamiales</taxon>
        <taxon>Lentibulariaceae</taxon>
        <taxon>Utricularia</taxon>
    </lineage>
</organism>
<feature type="compositionally biased region" description="Basic and acidic residues" evidence="1">
    <location>
        <begin position="19"/>
        <end position="28"/>
    </location>
</feature>
<evidence type="ECO:0000313" key="2">
    <source>
        <dbReference type="EMBL" id="ART30436.1"/>
    </source>
</evidence>
<gene>
    <name evidence="2" type="ORF">AEK19_MT2155</name>
</gene>
<protein>
    <submittedName>
        <fullName evidence="2">Uncharacterized protein</fullName>
    </submittedName>
</protein>